<gene>
    <name evidence="4" type="ORF">MUB52_14115</name>
</gene>
<evidence type="ECO:0000313" key="4">
    <source>
        <dbReference type="EMBL" id="MCV3272569.1"/>
    </source>
</evidence>
<dbReference type="Pfam" id="PF12724">
    <property type="entry name" value="Flavodoxin_5"/>
    <property type="match status" value="1"/>
</dbReference>
<proteinExistence type="predicted"/>
<dbReference type="InterPro" id="IPR052200">
    <property type="entry name" value="Protoporphyrinogen_IX_DH"/>
</dbReference>
<reference evidence="4 5" key="1">
    <citation type="submission" date="2022-04" db="EMBL/GenBank/DDBJ databases">
        <title>Roseobacter sp. WL0113 is a bacterium isolated from neritic sediment.</title>
        <authorList>
            <person name="Wang L."/>
            <person name="He W."/>
            <person name="Zhang D.-F."/>
        </authorList>
    </citation>
    <scope>NUCLEOTIDE SEQUENCE [LARGE SCALE GENOMIC DNA]</scope>
    <source>
        <strain evidence="4 5">WL0113</strain>
    </source>
</reference>
<dbReference type="SUPFAM" id="SSF52218">
    <property type="entry name" value="Flavoproteins"/>
    <property type="match status" value="1"/>
</dbReference>
<dbReference type="Proteomes" id="UP001208690">
    <property type="component" value="Unassembled WGS sequence"/>
</dbReference>
<name>A0ABT3BG62_9RHOB</name>
<dbReference type="InterPro" id="IPR026816">
    <property type="entry name" value="Flavodoxin_dom"/>
</dbReference>
<dbReference type="PANTHER" id="PTHR38030">
    <property type="entry name" value="PROTOPORPHYRINOGEN IX DEHYDROGENASE [MENAQUINONE]"/>
    <property type="match status" value="1"/>
</dbReference>
<accession>A0ABT3BG62</accession>
<dbReference type="PROSITE" id="PS50902">
    <property type="entry name" value="FLAVODOXIN_LIKE"/>
    <property type="match status" value="1"/>
</dbReference>
<keyword evidence="1" id="KW-0285">Flavoprotein</keyword>
<dbReference type="InterPro" id="IPR029039">
    <property type="entry name" value="Flavoprotein-like_sf"/>
</dbReference>
<dbReference type="InterPro" id="IPR008254">
    <property type="entry name" value="Flavodoxin/NO_synth"/>
</dbReference>
<organism evidence="4 5">
    <name type="scientific">Roseobacter sinensis</name>
    <dbReference type="NCBI Taxonomy" id="2931391"/>
    <lineage>
        <taxon>Bacteria</taxon>
        <taxon>Pseudomonadati</taxon>
        <taxon>Pseudomonadota</taxon>
        <taxon>Alphaproteobacteria</taxon>
        <taxon>Rhodobacterales</taxon>
        <taxon>Roseobacteraceae</taxon>
        <taxon>Roseobacter</taxon>
    </lineage>
</organism>
<sequence length="178" mass="19705">MKILIAYASLEGQTRKIVTAAARALQDAGAEVQMFDTADKAAPLAFDTVDRVILAAPVHERRHPLTFEVFIGAHRADLQARKTLMLSVSLNAAFAEGQEEARDYLTEMEMRTKFAADRNVLVAGAVQAGSYEYFETQILRHVVLRDLDYDISDGPKEFTDWDALKSEVAAFLEEPVAG</sequence>
<protein>
    <submittedName>
        <fullName evidence="4">Protoporphyrinogen oxidase</fullName>
    </submittedName>
</protein>
<dbReference type="EMBL" id="JALIEB010000009">
    <property type="protein sequence ID" value="MCV3272569.1"/>
    <property type="molecule type" value="Genomic_DNA"/>
</dbReference>
<comment type="caution">
    <text evidence="4">The sequence shown here is derived from an EMBL/GenBank/DDBJ whole genome shotgun (WGS) entry which is preliminary data.</text>
</comment>
<feature type="domain" description="Flavodoxin-like" evidence="3">
    <location>
        <begin position="3"/>
        <end position="166"/>
    </location>
</feature>
<keyword evidence="5" id="KW-1185">Reference proteome</keyword>
<dbReference type="RefSeq" id="WP_263844888.1">
    <property type="nucleotide sequence ID" value="NZ_JALIEB010000009.1"/>
</dbReference>
<keyword evidence="2" id="KW-0288">FMN</keyword>
<evidence type="ECO:0000259" key="3">
    <source>
        <dbReference type="PROSITE" id="PS50902"/>
    </source>
</evidence>
<evidence type="ECO:0000256" key="1">
    <source>
        <dbReference type="ARBA" id="ARBA00022630"/>
    </source>
</evidence>
<dbReference type="PANTHER" id="PTHR38030:SF2">
    <property type="entry name" value="PROTOPORPHYRINOGEN IX DEHYDROGENASE [QUINONE]"/>
    <property type="match status" value="1"/>
</dbReference>
<dbReference type="Gene3D" id="3.40.50.360">
    <property type="match status" value="1"/>
</dbReference>
<evidence type="ECO:0000256" key="2">
    <source>
        <dbReference type="ARBA" id="ARBA00022643"/>
    </source>
</evidence>
<evidence type="ECO:0000313" key="5">
    <source>
        <dbReference type="Proteomes" id="UP001208690"/>
    </source>
</evidence>